<dbReference type="Pfam" id="PF08284">
    <property type="entry name" value="RVP_2"/>
    <property type="match status" value="1"/>
</dbReference>
<evidence type="ECO:0008006" key="3">
    <source>
        <dbReference type="Google" id="ProtNLM"/>
    </source>
</evidence>
<dbReference type="RefSeq" id="XP_040930110.1">
    <property type="nucleotide sequence ID" value="XM_041074176.1"/>
</dbReference>
<dbReference type="InterPro" id="IPR012337">
    <property type="entry name" value="RNaseH-like_sf"/>
</dbReference>
<keyword evidence="1" id="KW-1185">Reference proteome</keyword>
<dbReference type="SUPFAM" id="SSF53098">
    <property type="entry name" value="Ribonuclease H-like"/>
    <property type="match status" value="1"/>
</dbReference>
<protein>
    <recommendedName>
        <fullName evidence="3">DNA/RNA polymerases superfamily protein</fullName>
    </recommendedName>
</protein>
<sequence>MTVLSPLGQSIRVNKLFKDVPLKVQGEVFPANLMELPFREFDIISGMDWLVKHRVKLDCATKWLVLRTSGDEEVAIIGERRDYLSNVISVLRAEKVVRKGCEAFLAYVSNSGTKSLSVGDARTVKEFTDVFLEELSGLPPDREFEFGIELLPGTAPVSIAPYKMEPEELVQLKAQIQELKANVVAGALSRRVVSDLRVMFACLSLYDDGSVLAELQVKAKHQLPSGLLQQVKIPLWKWERVTMDFVSRLPLTAFKKDSVWVIVDRLTKSPHFIPVRTDYSLQKLAKLYVAKITDGLSERLIQILDDMLRSCVLDFRGSWEDYLLLVEFVYNNSYQFRPKLVADTEDKVKLIREQLKEAFDRQKSYADLKRKEIEYSVGEYVFLKEIEVRPDLTIEEEPVQILERDVKVLRKKSVPLVKVLWRNHGIEEDTREPEETYDIITLIYFDQENVHDIACFDYRWYWGWPKVVILLS</sequence>
<evidence type="ECO:0000313" key="2">
    <source>
        <dbReference type="RefSeq" id="XP_040930110.1"/>
    </source>
</evidence>
<organism evidence="1 2">
    <name type="scientific">Gossypium hirsutum</name>
    <name type="common">Upland cotton</name>
    <name type="synonym">Gossypium mexicanum</name>
    <dbReference type="NCBI Taxonomy" id="3635"/>
    <lineage>
        <taxon>Eukaryota</taxon>
        <taxon>Viridiplantae</taxon>
        <taxon>Streptophyta</taxon>
        <taxon>Embryophyta</taxon>
        <taxon>Tracheophyta</taxon>
        <taxon>Spermatophyta</taxon>
        <taxon>Magnoliopsida</taxon>
        <taxon>eudicotyledons</taxon>
        <taxon>Gunneridae</taxon>
        <taxon>Pentapetalae</taxon>
        <taxon>rosids</taxon>
        <taxon>malvids</taxon>
        <taxon>Malvales</taxon>
        <taxon>Malvaceae</taxon>
        <taxon>Malvoideae</taxon>
        <taxon>Gossypium</taxon>
    </lineage>
</organism>
<dbReference type="Gene3D" id="2.40.70.10">
    <property type="entry name" value="Acid Proteases"/>
    <property type="match status" value="1"/>
</dbReference>
<dbReference type="InterPro" id="IPR021109">
    <property type="entry name" value="Peptidase_aspartic_dom_sf"/>
</dbReference>
<dbReference type="SUPFAM" id="SSF56672">
    <property type="entry name" value="DNA/RNA polymerases"/>
    <property type="match status" value="1"/>
</dbReference>
<name>A0ABM2YHT2_GOSHI</name>
<reference evidence="2" key="2">
    <citation type="submission" date="2025-08" db="UniProtKB">
        <authorList>
            <consortium name="RefSeq"/>
        </authorList>
    </citation>
    <scope>IDENTIFICATION</scope>
</reference>
<gene>
    <name evidence="2" type="primary">LOC121203728</name>
</gene>
<dbReference type="Proteomes" id="UP000818029">
    <property type="component" value="Chromosome A07"/>
</dbReference>
<dbReference type="PANTHER" id="PTHR45835">
    <property type="entry name" value="YALI0A06105P"/>
    <property type="match status" value="1"/>
</dbReference>
<evidence type="ECO:0000313" key="1">
    <source>
        <dbReference type="Proteomes" id="UP000818029"/>
    </source>
</evidence>
<reference evidence="1" key="1">
    <citation type="journal article" date="2020" name="Nat. Genet.">
        <title>Genomic diversifications of five Gossypium allopolyploid species and their impact on cotton improvement.</title>
        <authorList>
            <person name="Chen Z.J."/>
            <person name="Sreedasyam A."/>
            <person name="Ando A."/>
            <person name="Song Q."/>
            <person name="De Santiago L.M."/>
            <person name="Hulse-Kemp A.M."/>
            <person name="Ding M."/>
            <person name="Ye W."/>
            <person name="Kirkbride R.C."/>
            <person name="Jenkins J."/>
            <person name="Plott C."/>
            <person name="Lovell J."/>
            <person name="Lin Y.M."/>
            <person name="Vaughn R."/>
            <person name="Liu B."/>
            <person name="Simpson S."/>
            <person name="Scheffler B.E."/>
            <person name="Wen L."/>
            <person name="Saski C.A."/>
            <person name="Grover C.E."/>
            <person name="Hu G."/>
            <person name="Conover J.L."/>
            <person name="Carlson J.W."/>
            <person name="Shu S."/>
            <person name="Boston L.B."/>
            <person name="Williams M."/>
            <person name="Peterson D.G."/>
            <person name="McGee K."/>
            <person name="Jones D.C."/>
            <person name="Wendel J.F."/>
            <person name="Stelly D.M."/>
            <person name="Grimwood J."/>
            <person name="Schmutz J."/>
        </authorList>
    </citation>
    <scope>NUCLEOTIDE SEQUENCE [LARGE SCALE GENOMIC DNA]</scope>
    <source>
        <strain evidence="1">cv. TM-1</strain>
    </source>
</reference>
<dbReference type="GeneID" id="121203728"/>
<dbReference type="Gene3D" id="3.30.420.10">
    <property type="entry name" value="Ribonuclease H-like superfamily/Ribonuclease H"/>
    <property type="match status" value="2"/>
</dbReference>
<dbReference type="PANTHER" id="PTHR45835:SF99">
    <property type="entry name" value="CHROMO DOMAIN-CONTAINING PROTEIN-RELATED"/>
    <property type="match status" value="1"/>
</dbReference>
<dbReference type="InterPro" id="IPR043502">
    <property type="entry name" value="DNA/RNA_pol_sf"/>
</dbReference>
<accession>A0ABM2YHT2</accession>
<dbReference type="InterPro" id="IPR036397">
    <property type="entry name" value="RNaseH_sf"/>
</dbReference>
<proteinExistence type="predicted"/>